<dbReference type="Proteomes" id="UP000218209">
    <property type="component" value="Unassembled WGS sequence"/>
</dbReference>
<keyword evidence="3" id="KW-1185">Reference proteome</keyword>
<dbReference type="AlphaFoldDB" id="A0A1X6P8H8"/>
<feature type="compositionally biased region" description="Low complexity" evidence="1">
    <location>
        <begin position="1"/>
        <end position="10"/>
    </location>
</feature>
<sequence length="191" mass="19627">MPASPVVPGRFRVRAARPPPPTASALPRPPAAAPQAVATAILSAGACAPAAAAPHHASRAPRREGWAGAARALPACHLLPPPPLPIGRACARVTLARRRPARAPRPTTEGRAPPRLRVGGPRAPRPPWRPRAARRLCRPHRRDGRPAGGGWRVAAAAAAQTGGRTRGGRADWGGTPEGCAPARGRSTPAGT</sequence>
<organism evidence="2 3">
    <name type="scientific">Porphyra umbilicalis</name>
    <name type="common">Purple laver</name>
    <name type="synonym">Red alga</name>
    <dbReference type="NCBI Taxonomy" id="2786"/>
    <lineage>
        <taxon>Eukaryota</taxon>
        <taxon>Rhodophyta</taxon>
        <taxon>Bangiophyceae</taxon>
        <taxon>Bangiales</taxon>
        <taxon>Bangiaceae</taxon>
        <taxon>Porphyra</taxon>
    </lineage>
</organism>
<evidence type="ECO:0000313" key="3">
    <source>
        <dbReference type="Proteomes" id="UP000218209"/>
    </source>
</evidence>
<evidence type="ECO:0000256" key="1">
    <source>
        <dbReference type="SAM" id="MobiDB-lite"/>
    </source>
</evidence>
<feature type="compositionally biased region" description="Basic residues" evidence="1">
    <location>
        <begin position="131"/>
        <end position="143"/>
    </location>
</feature>
<reference evidence="2 3" key="1">
    <citation type="submission" date="2017-03" db="EMBL/GenBank/DDBJ databases">
        <title>WGS assembly of Porphyra umbilicalis.</title>
        <authorList>
            <person name="Brawley S.H."/>
            <person name="Blouin N.A."/>
            <person name="Ficko-Blean E."/>
            <person name="Wheeler G.L."/>
            <person name="Lohr M."/>
            <person name="Goodson H.V."/>
            <person name="Jenkins J.W."/>
            <person name="Blaby-Haas C.E."/>
            <person name="Helliwell K.E."/>
            <person name="Chan C."/>
            <person name="Marriage T."/>
            <person name="Bhattacharya D."/>
            <person name="Klein A.S."/>
            <person name="Badis Y."/>
            <person name="Brodie J."/>
            <person name="Cao Y."/>
            <person name="Collen J."/>
            <person name="Dittami S.M."/>
            <person name="Gachon C.M."/>
            <person name="Green B.R."/>
            <person name="Karpowicz S."/>
            <person name="Kim J.W."/>
            <person name="Kudahl U."/>
            <person name="Lin S."/>
            <person name="Michel G."/>
            <person name="Mittag M."/>
            <person name="Olson B.J."/>
            <person name="Pangilinan J."/>
            <person name="Peng Y."/>
            <person name="Qiu H."/>
            <person name="Shu S."/>
            <person name="Singer J.T."/>
            <person name="Smith A.G."/>
            <person name="Sprecher B.N."/>
            <person name="Wagner V."/>
            <person name="Wang W."/>
            <person name="Wang Z.-Y."/>
            <person name="Yan J."/>
            <person name="Yarish C."/>
            <person name="Zoeuner-Riek S."/>
            <person name="Zhuang Y."/>
            <person name="Zou Y."/>
            <person name="Lindquist E.A."/>
            <person name="Grimwood J."/>
            <person name="Barry K."/>
            <person name="Rokhsar D.S."/>
            <person name="Schmutz J."/>
            <person name="Stiller J.W."/>
            <person name="Grossman A.R."/>
            <person name="Prochnik S.E."/>
        </authorList>
    </citation>
    <scope>NUCLEOTIDE SEQUENCE [LARGE SCALE GENOMIC DNA]</scope>
    <source>
        <strain evidence="2">4086291</strain>
    </source>
</reference>
<proteinExistence type="predicted"/>
<feature type="region of interest" description="Disordered" evidence="1">
    <location>
        <begin position="1"/>
        <end position="31"/>
    </location>
</feature>
<dbReference type="EMBL" id="KV918846">
    <property type="protein sequence ID" value="OSX77117.1"/>
    <property type="molecule type" value="Genomic_DNA"/>
</dbReference>
<feature type="compositionally biased region" description="Low complexity" evidence="1">
    <location>
        <begin position="104"/>
        <end position="122"/>
    </location>
</feature>
<feature type="region of interest" description="Disordered" evidence="1">
    <location>
        <begin position="97"/>
        <end position="191"/>
    </location>
</feature>
<name>A0A1X6P8H8_PORUM</name>
<accession>A0A1X6P8H8</accession>
<feature type="compositionally biased region" description="Pro residues" evidence="1">
    <location>
        <begin position="17"/>
        <end position="31"/>
    </location>
</feature>
<gene>
    <name evidence="2" type="ORF">BU14_0161s0036</name>
</gene>
<protein>
    <submittedName>
        <fullName evidence="2">Uncharacterized protein</fullName>
    </submittedName>
</protein>
<evidence type="ECO:0000313" key="2">
    <source>
        <dbReference type="EMBL" id="OSX77117.1"/>
    </source>
</evidence>
<feature type="compositionally biased region" description="Low complexity" evidence="1">
    <location>
        <begin position="152"/>
        <end position="163"/>
    </location>
</feature>